<evidence type="ECO:0000313" key="11">
    <source>
        <dbReference type="RefSeq" id="XP_026288956.1"/>
    </source>
</evidence>
<dbReference type="InterPro" id="IPR027806">
    <property type="entry name" value="HARBI1_dom"/>
</dbReference>
<feature type="region of interest" description="Disordered" evidence="8">
    <location>
        <begin position="206"/>
        <end position="225"/>
    </location>
</feature>
<evidence type="ECO:0000256" key="4">
    <source>
        <dbReference type="ARBA" id="ARBA00022722"/>
    </source>
</evidence>
<evidence type="ECO:0000256" key="3">
    <source>
        <dbReference type="ARBA" id="ARBA00006958"/>
    </source>
</evidence>
<keyword evidence="4" id="KW-0540">Nuclease</keyword>
<feature type="compositionally biased region" description="Low complexity" evidence="8">
    <location>
        <begin position="213"/>
        <end position="225"/>
    </location>
</feature>
<dbReference type="KEGG" id="foc:113213944"/>
<sequence>MLFRNTRRGFPGVLGYVDGSLVGLASPHEPAKHIYRSRKGFYAINTLVVCDADLNILYFNAQFPGSAHDSWVYRRTPIRNAMREAYRDGPCWLLGDSAYPHEPWLMKPILEAAPDSPEWRYTRLHCRGRSSVERCIGVLKGRWRCLLWERSLHYQPDKAGKIAQACVVLHNFLRARNVADPEPFAEDDSVDDHEVEELEDELAEANRNRNHLVQVAQQRHQQQHQ</sequence>
<dbReference type="PANTHER" id="PTHR22930:SF85">
    <property type="entry name" value="GH03217P-RELATED"/>
    <property type="match status" value="1"/>
</dbReference>
<dbReference type="RefSeq" id="XP_026288956.1">
    <property type="nucleotide sequence ID" value="XM_026433171.2"/>
</dbReference>
<reference evidence="11" key="1">
    <citation type="submission" date="2025-08" db="UniProtKB">
        <authorList>
            <consortium name="RefSeq"/>
        </authorList>
    </citation>
    <scope>IDENTIFICATION</scope>
    <source>
        <tissue evidence="11">Whole organism</tissue>
    </source>
</reference>
<evidence type="ECO:0000256" key="5">
    <source>
        <dbReference type="ARBA" id="ARBA00022723"/>
    </source>
</evidence>
<evidence type="ECO:0000313" key="10">
    <source>
        <dbReference type="Proteomes" id="UP000504606"/>
    </source>
</evidence>
<protein>
    <submittedName>
        <fullName evidence="11">Nuclease HARBI1</fullName>
    </submittedName>
</protein>
<name>A0A6J1TDK6_FRAOC</name>
<dbReference type="GO" id="GO:0016787">
    <property type="term" value="F:hydrolase activity"/>
    <property type="evidence" value="ECO:0007669"/>
    <property type="project" value="UniProtKB-KW"/>
</dbReference>
<evidence type="ECO:0000256" key="7">
    <source>
        <dbReference type="ARBA" id="ARBA00023242"/>
    </source>
</evidence>
<dbReference type="InterPro" id="IPR045249">
    <property type="entry name" value="HARBI1-like"/>
</dbReference>
<evidence type="ECO:0000256" key="6">
    <source>
        <dbReference type="ARBA" id="ARBA00022801"/>
    </source>
</evidence>
<keyword evidence="5" id="KW-0479">Metal-binding</keyword>
<evidence type="ECO:0000259" key="9">
    <source>
        <dbReference type="Pfam" id="PF13359"/>
    </source>
</evidence>
<evidence type="ECO:0000256" key="2">
    <source>
        <dbReference type="ARBA" id="ARBA00004123"/>
    </source>
</evidence>
<keyword evidence="6" id="KW-0378">Hydrolase</keyword>
<dbReference type="OrthoDB" id="7533242at2759"/>
<evidence type="ECO:0000256" key="8">
    <source>
        <dbReference type="SAM" id="MobiDB-lite"/>
    </source>
</evidence>
<keyword evidence="7" id="KW-0539">Nucleus</keyword>
<accession>A0A6J1TDK6</accession>
<dbReference type="GO" id="GO:0005634">
    <property type="term" value="C:nucleus"/>
    <property type="evidence" value="ECO:0007669"/>
    <property type="project" value="UniProtKB-SubCell"/>
</dbReference>
<evidence type="ECO:0000256" key="1">
    <source>
        <dbReference type="ARBA" id="ARBA00001968"/>
    </source>
</evidence>
<comment type="cofactor">
    <cofactor evidence="1">
        <name>a divalent metal cation</name>
        <dbReference type="ChEBI" id="CHEBI:60240"/>
    </cofactor>
</comment>
<organism evidence="10 11">
    <name type="scientific">Frankliniella occidentalis</name>
    <name type="common">Western flower thrips</name>
    <name type="synonym">Euthrips occidentalis</name>
    <dbReference type="NCBI Taxonomy" id="133901"/>
    <lineage>
        <taxon>Eukaryota</taxon>
        <taxon>Metazoa</taxon>
        <taxon>Ecdysozoa</taxon>
        <taxon>Arthropoda</taxon>
        <taxon>Hexapoda</taxon>
        <taxon>Insecta</taxon>
        <taxon>Pterygota</taxon>
        <taxon>Neoptera</taxon>
        <taxon>Paraneoptera</taxon>
        <taxon>Thysanoptera</taxon>
        <taxon>Terebrantia</taxon>
        <taxon>Thripoidea</taxon>
        <taxon>Thripidae</taxon>
        <taxon>Frankliniella</taxon>
    </lineage>
</organism>
<feature type="domain" description="DDE Tnp4" evidence="9">
    <location>
        <begin position="17"/>
        <end position="171"/>
    </location>
</feature>
<dbReference type="PANTHER" id="PTHR22930">
    <property type="match status" value="1"/>
</dbReference>
<dbReference type="GO" id="GO:0046872">
    <property type="term" value="F:metal ion binding"/>
    <property type="evidence" value="ECO:0007669"/>
    <property type="project" value="UniProtKB-KW"/>
</dbReference>
<keyword evidence="10" id="KW-1185">Reference proteome</keyword>
<dbReference type="AlphaFoldDB" id="A0A6J1TDK6"/>
<proteinExistence type="inferred from homology"/>
<comment type="similarity">
    <text evidence="3">Belongs to the HARBI1 family.</text>
</comment>
<dbReference type="GO" id="GO:0004518">
    <property type="term" value="F:nuclease activity"/>
    <property type="evidence" value="ECO:0007669"/>
    <property type="project" value="UniProtKB-KW"/>
</dbReference>
<gene>
    <name evidence="11" type="primary">LOC113213944</name>
</gene>
<comment type="subcellular location">
    <subcellularLocation>
        <location evidence="2">Nucleus</location>
    </subcellularLocation>
</comment>
<dbReference type="GeneID" id="113213944"/>
<dbReference type="Pfam" id="PF13359">
    <property type="entry name" value="DDE_Tnp_4"/>
    <property type="match status" value="1"/>
</dbReference>
<dbReference type="Proteomes" id="UP000504606">
    <property type="component" value="Unplaced"/>
</dbReference>